<evidence type="ECO:0000256" key="6">
    <source>
        <dbReference type="ARBA" id="ARBA00023136"/>
    </source>
</evidence>
<reference evidence="10 11" key="1">
    <citation type="submission" date="2019-04" db="EMBL/GenBank/DDBJ databases">
        <title>Lampropedia sp YIM MLB12 draf genome.</title>
        <authorList>
            <person name="Wang Y.-X."/>
        </authorList>
    </citation>
    <scope>NUCLEOTIDE SEQUENCE [LARGE SCALE GENOMIC DNA]</scope>
    <source>
        <strain evidence="10 11">YIM MLB12</strain>
    </source>
</reference>
<evidence type="ECO:0000256" key="5">
    <source>
        <dbReference type="ARBA" id="ARBA00022989"/>
    </source>
</evidence>
<evidence type="ECO:0000256" key="7">
    <source>
        <dbReference type="SAM" id="Phobius"/>
    </source>
</evidence>
<feature type="domain" description="MacB-like periplasmic core" evidence="9">
    <location>
        <begin position="23"/>
        <end position="228"/>
    </location>
</feature>
<keyword evidence="3" id="KW-1003">Cell membrane</keyword>
<keyword evidence="4 7" id="KW-0812">Transmembrane</keyword>
<evidence type="ECO:0000313" key="11">
    <source>
        <dbReference type="Proteomes" id="UP000306236"/>
    </source>
</evidence>
<organism evidence="10 11">
    <name type="scientific">Lampropedia aestuarii</name>
    <dbReference type="NCBI Taxonomy" id="2562762"/>
    <lineage>
        <taxon>Bacteria</taxon>
        <taxon>Pseudomonadati</taxon>
        <taxon>Pseudomonadota</taxon>
        <taxon>Betaproteobacteria</taxon>
        <taxon>Burkholderiales</taxon>
        <taxon>Comamonadaceae</taxon>
        <taxon>Lampropedia</taxon>
    </lineage>
</organism>
<dbReference type="Pfam" id="PF02687">
    <property type="entry name" value="FtsX"/>
    <property type="match status" value="1"/>
</dbReference>
<dbReference type="OrthoDB" id="8578584at2"/>
<dbReference type="Pfam" id="PF12704">
    <property type="entry name" value="MacB_PCD"/>
    <property type="match status" value="1"/>
</dbReference>
<keyword evidence="2" id="KW-0813">Transport</keyword>
<dbReference type="InterPro" id="IPR025857">
    <property type="entry name" value="MacB_PCD"/>
</dbReference>
<dbReference type="AlphaFoldDB" id="A0A4S5BRW0"/>
<evidence type="ECO:0000256" key="1">
    <source>
        <dbReference type="ARBA" id="ARBA00004651"/>
    </source>
</evidence>
<dbReference type="Proteomes" id="UP000306236">
    <property type="component" value="Unassembled WGS sequence"/>
</dbReference>
<evidence type="ECO:0000256" key="2">
    <source>
        <dbReference type="ARBA" id="ARBA00022448"/>
    </source>
</evidence>
<keyword evidence="5 7" id="KW-1133">Transmembrane helix</keyword>
<evidence type="ECO:0000313" key="10">
    <source>
        <dbReference type="EMBL" id="THJ33973.1"/>
    </source>
</evidence>
<feature type="transmembrane region" description="Helical" evidence="7">
    <location>
        <begin position="252"/>
        <end position="276"/>
    </location>
</feature>
<dbReference type="InterPro" id="IPR003838">
    <property type="entry name" value="ABC3_permease_C"/>
</dbReference>
<proteinExistence type="predicted"/>
<gene>
    <name evidence="10" type="ORF">E8K88_07695</name>
</gene>
<evidence type="ECO:0000259" key="8">
    <source>
        <dbReference type="Pfam" id="PF02687"/>
    </source>
</evidence>
<dbReference type="InterPro" id="IPR051125">
    <property type="entry name" value="ABC-4/HrtB_transporter"/>
</dbReference>
<keyword evidence="11" id="KW-1185">Reference proteome</keyword>
<feature type="transmembrane region" description="Helical" evidence="7">
    <location>
        <begin position="313"/>
        <end position="334"/>
    </location>
</feature>
<evidence type="ECO:0000259" key="9">
    <source>
        <dbReference type="Pfam" id="PF12704"/>
    </source>
</evidence>
<keyword evidence="6 7" id="KW-0472">Membrane</keyword>
<dbReference type="PANTHER" id="PTHR43738">
    <property type="entry name" value="ABC TRANSPORTER, MEMBRANE PROTEIN"/>
    <property type="match status" value="1"/>
</dbReference>
<comment type="subcellular location">
    <subcellularLocation>
        <location evidence="1">Cell membrane</location>
        <topology evidence="1">Multi-pass membrane protein</topology>
    </subcellularLocation>
</comment>
<sequence length="381" mass="40579">MIALARKTLVYEWRRFVPSIFAVGFAGVLLVMQVALVLGIFSTAAIYVNASSADLWVGYPGTQSVNYGRAIDQDVEMRLRMDPDIAEVEPYLWLDGDWRANDPGEDAMGGVSVYLSGISPTEQGMLFDRVLAPWQRQLLREPGAVIVDRADLDTLASKEGDVAWINNHKVRIVAVVNGLRGLGGVNVIGSLASVREIADVPRAQGTTYLLARTRAGADAKQVQQRLNAAGGSFGPAETWLAKEFALRSEMYWMFNTGAGAGVLFMAIVVCLVGAVVTSQSLRTVVAGSAREYAVLNALGVSRGALGRVVVEQAFWIGAAGMVLALVASAALLTLAHHYQVPVRLNLSAVLACAGLIAVLALFSGIGAMRGLLRAEPAALLR</sequence>
<feature type="transmembrane region" description="Helical" evidence="7">
    <location>
        <begin position="346"/>
        <end position="372"/>
    </location>
</feature>
<evidence type="ECO:0000256" key="3">
    <source>
        <dbReference type="ARBA" id="ARBA00022475"/>
    </source>
</evidence>
<dbReference type="PANTHER" id="PTHR43738:SF1">
    <property type="entry name" value="HEMIN TRANSPORT SYSTEM PERMEASE PROTEIN HRTB-RELATED"/>
    <property type="match status" value="1"/>
</dbReference>
<comment type="caution">
    <text evidence="10">The sequence shown here is derived from an EMBL/GenBank/DDBJ whole genome shotgun (WGS) entry which is preliminary data.</text>
</comment>
<feature type="transmembrane region" description="Helical" evidence="7">
    <location>
        <begin position="20"/>
        <end position="48"/>
    </location>
</feature>
<accession>A0A4S5BRW0</accession>
<dbReference type="GO" id="GO:0005886">
    <property type="term" value="C:plasma membrane"/>
    <property type="evidence" value="ECO:0007669"/>
    <property type="project" value="UniProtKB-SubCell"/>
</dbReference>
<dbReference type="EMBL" id="SSWX01000008">
    <property type="protein sequence ID" value="THJ33973.1"/>
    <property type="molecule type" value="Genomic_DNA"/>
</dbReference>
<evidence type="ECO:0000256" key="4">
    <source>
        <dbReference type="ARBA" id="ARBA00022692"/>
    </source>
</evidence>
<feature type="domain" description="ABC3 transporter permease C-terminal" evidence="8">
    <location>
        <begin position="264"/>
        <end position="376"/>
    </location>
</feature>
<protein>
    <submittedName>
        <fullName evidence="10">FtsX-like permease family protein</fullName>
    </submittedName>
</protein>
<dbReference type="RefSeq" id="WP_136406082.1">
    <property type="nucleotide sequence ID" value="NZ_JARXRQ010000003.1"/>
</dbReference>
<name>A0A4S5BRW0_9BURK</name>